<dbReference type="CDD" id="cd05233">
    <property type="entry name" value="SDR_c"/>
    <property type="match status" value="1"/>
</dbReference>
<comment type="caution">
    <text evidence="3">The sequence shown here is derived from an EMBL/GenBank/DDBJ whole genome shotgun (WGS) entry which is preliminary data.</text>
</comment>
<evidence type="ECO:0000313" key="3">
    <source>
        <dbReference type="EMBL" id="KAH6655383.1"/>
    </source>
</evidence>
<dbReference type="OrthoDB" id="1933717at2759"/>
<dbReference type="Gene3D" id="3.40.50.720">
    <property type="entry name" value="NAD(P)-binding Rossmann-like Domain"/>
    <property type="match status" value="1"/>
</dbReference>
<dbReference type="PANTHER" id="PTHR43008:SF4">
    <property type="entry name" value="CHAIN DEHYDROGENASE, PUTATIVE (AFU_ORTHOLOGUE AFUA_4G08710)-RELATED"/>
    <property type="match status" value="1"/>
</dbReference>
<dbReference type="GO" id="GO:0016616">
    <property type="term" value="F:oxidoreductase activity, acting on the CH-OH group of donors, NAD or NADP as acceptor"/>
    <property type="evidence" value="ECO:0007669"/>
    <property type="project" value="UniProtKB-ARBA"/>
</dbReference>
<gene>
    <name evidence="3" type="ORF">BKA67DRAFT_560533</name>
</gene>
<comment type="similarity">
    <text evidence="1">Belongs to the short-chain dehydrogenases/reductases (SDR) family.</text>
</comment>
<dbReference type="SUPFAM" id="SSF51735">
    <property type="entry name" value="NAD(P)-binding Rossmann-fold domains"/>
    <property type="match status" value="1"/>
</dbReference>
<dbReference type="Pfam" id="PF00106">
    <property type="entry name" value="adh_short"/>
    <property type="match status" value="1"/>
</dbReference>
<organism evidence="3 4">
    <name type="scientific">Truncatella angustata</name>
    <dbReference type="NCBI Taxonomy" id="152316"/>
    <lineage>
        <taxon>Eukaryota</taxon>
        <taxon>Fungi</taxon>
        <taxon>Dikarya</taxon>
        <taxon>Ascomycota</taxon>
        <taxon>Pezizomycotina</taxon>
        <taxon>Sordariomycetes</taxon>
        <taxon>Xylariomycetidae</taxon>
        <taxon>Amphisphaeriales</taxon>
        <taxon>Sporocadaceae</taxon>
        <taxon>Truncatella</taxon>
    </lineage>
</organism>
<dbReference type="AlphaFoldDB" id="A0A9P8UND3"/>
<reference evidence="3" key="1">
    <citation type="journal article" date="2021" name="Nat. Commun.">
        <title>Genetic determinants of endophytism in the Arabidopsis root mycobiome.</title>
        <authorList>
            <person name="Mesny F."/>
            <person name="Miyauchi S."/>
            <person name="Thiergart T."/>
            <person name="Pickel B."/>
            <person name="Atanasova L."/>
            <person name="Karlsson M."/>
            <person name="Huettel B."/>
            <person name="Barry K.W."/>
            <person name="Haridas S."/>
            <person name="Chen C."/>
            <person name="Bauer D."/>
            <person name="Andreopoulos W."/>
            <person name="Pangilinan J."/>
            <person name="LaButti K."/>
            <person name="Riley R."/>
            <person name="Lipzen A."/>
            <person name="Clum A."/>
            <person name="Drula E."/>
            <person name="Henrissat B."/>
            <person name="Kohler A."/>
            <person name="Grigoriev I.V."/>
            <person name="Martin F.M."/>
            <person name="Hacquard S."/>
        </authorList>
    </citation>
    <scope>NUCLEOTIDE SEQUENCE</scope>
    <source>
        <strain evidence="3">MPI-SDFR-AT-0073</strain>
    </source>
</reference>
<dbReference type="Proteomes" id="UP000758603">
    <property type="component" value="Unassembled WGS sequence"/>
</dbReference>
<keyword evidence="2" id="KW-0560">Oxidoreductase</keyword>
<evidence type="ECO:0000313" key="4">
    <source>
        <dbReference type="Proteomes" id="UP000758603"/>
    </source>
</evidence>
<proteinExistence type="inferred from homology"/>
<evidence type="ECO:0000256" key="1">
    <source>
        <dbReference type="ARBA" id="ARBA00006484"/>
    </source>
</evidence>
<dbReference type="GeneID" id="70131356"/>
<dbReference type="GO" id="GO:0050664">
    <property type="term" value="F:oxidoreductase activity, acting on NAD(P)H, oxygen as acceptor"/>
    <property type="evidence" value="ECO:0007669"/>
    <property type="project" value="TreeGrafter"/>
</dbReference>
<dbReference type="PANTHER" id="PTHR43008">
    <property type="entry name" value="BENZIL REDUCTASE"/>
    <property type="match status" value="1"/>
</dbReference>
<protein>
    <submittedName>
        <fullName evidence="3">Uncharacterized protein</fullName>
    </submittedName>
</protein>
<dbReference type="PRINTS" id="PR00081">
    <property type="entry name" value="GDHRDH"/>
</dbReference>
<dbReference type="InterPro" id="IPR036291">
    <property type="entry name" value="NAD(P)-bd_dom_sf"/>
</dbReference>
<sequence>MAEFDTTGFFQWPTAKYHSTTYPFINPTRPELSTKGKTAIVSGAGYGGIGYSIAISLAKSGISALGLLGRTESTLLQTKSSINEISPDTNVFIYIVDIRDTDTVLTAFGSFTISTGSKIDILGANAGYMPHLTSITEADPVDWWQTFEINIKGNFNLLRAYVPHAARDGIVVHTSSSSIHIPYMSGYSAYRGSKAGATKVFDLFKGEMAELGNGVRVIQFHPGLINTTMSEKFGESVKDIPFDDATLSGDFFNWIVSDEAKLLDGKFVAANWDAEELAQKQERIAKDKHLFTMDLVGWREKLDKLE</sequence>
<evidence type="ECO:0000256" key="2">
    <source>
        <dbReference type="ARBA" id="ARBA00023002"/>
    </source>
</evidence>
<dbReference type="RefSeq" id="XP_045959648.1">
    <property type="nucleotide sequence ID" value="XM_046102464.1"/>
</dbReference>
<name>A0A9P8UND3_9PEZI</name>
<dbReference type="EMBL" id="JAGPXC010000003">
    <property type="protein sequence ID" value="KAH6655383.1"/>
    <property type="molecule type" value="Genomic_DNA"/>
</dbReference>
<dbReference type="InterPro" id="IPR002347">
    <property type="entry name" value="SDR_fam"/>
</dbReference>
<keyword evidence="4" id="KW-1185">Reference proteome</keyword>
<accession>A0A9P8UND3</accession>